<keyword evidence="2" id="KW-1185">Reference proteome</keyword>
<dbReference type="AlphaFoldDB" id="A0A8E2EWN7"/>
<dbReference type="Proteomes" id="UP000250140">
    <property type="component" value="Unassembled WGS sequence"/>
</dbReference>
<evidence type="ECO:0000313" key="2">
    <source>
        <dbReference type="Proteomes" id="UP000250140"/>
    </source>
</evidence>
<protein>
    <submittedName>
        <fullName evidence="1">Uncharacterized protein</fullName>
    </submittedName>
</protein>
<proteinExistence type="predicted"/>
<sequence>MVVRAGATAVVSAADGSSGAIIALHDGHEGEQAEITKDGFGGNDFIDLSNIVGAGGNMTVQQVGEPSTRKGDPEFMQHLNVAWKKASAQTKTSLKNCVHINGTGTVVRIDAIKDHPELEKFVRTFADGKTYIGVGAWGGSPGTGSDNAQSSAAHGNKDIIVTYSDGDATPTPTPQLAHRITSKAVIQSAAEPNHGGPGIILTNKSSRETAYFFYDNYWNSDGTAGANFDHPLKSIKLKPGTSSFISLPERFKGRVQRGTFIPATWVEFQIKASNDGAAHGDVSLEQGCDGAATIASTDGTKRLNGFTHDIIKDAPAAAMVKRQDGVQVLASTMGNWMAGPNHAAIDYENKVVGQKRAYISGGTGTDDVASHNNCFAVDMY</sequence>
<evidence type="ECO:0000313" key="1">
    <source>
        <dbReference type="EMBL" id="OCL06265.1"/>
    </source>
</evidence>
<name>A0A8E2EWN7_9PEZI</name>
<gene>
    <name evidence="1" type="ORF">AOQ84DRAFT_223998</name>
</gene>
<accession>A0A8E2EWN7</accession>
<reference evidence="1 2" key="1">
    <citation type="journal article" date="2016" name="Nat. Commun.">
        <title>Ectomycorrhizal ecology is imprinted in the genome of the dominant symbiotic fungus Cenococcum geophilum.</title>
        <authorList>
            <consortium name="DOE Joint Genome Institute"/>
            <person name="Peter M."/>
            <person name="Kohler A."/>
            <person name="Ohm R.A."/>
            <person name="Kuo A."/>
            <person name="Krutzmann J."/>
            <person name="Morin E."/>
            <person name="Arend M."/>
            <person name="Barry K.W."/>
            <person name="Binder M."/>
            <person name="Choi C."/>
            <person name="Clum A."/>
            <person name="Copeland A."/>
            <person name="Grisel N."/>
            <person name="Haridas S."/>
            <person name="Kipfer T."/>
            <person name="LaButti K."/>
            <person name="Lindquist E."/>
            <person name="Lipzen A."/>
            <person name="Maire R."/>
            <person name="Meier B."/>
            <person name="Mihaltcheva S."/>
            <person name="Molinier V."/>
            <person name="Murat C."/>
            <person name="Poggeler S."/>
            <person name="Quandt C.A."/>
            <person name="Sperisen C."/>
            <person name="Tritt A."/>
            <person name="Tisserant E."/>
            <person name="Crous P.W."/>
            <person name="Henrissat B."/>
            <person name="Nehls U."/>
            <person name="Egli S."/>
            <person name="Spatafora J.W."/>
            <person name="Grigoriev I.V."/>
            <person name="Martin F.M."/>
        </authorList>
    </citation>
    <scope>NUCLEOTIDE SEQUENCE [LARGE SCALE GENOMIC DNA]</scope>
    <source>
        <strain evidence="1 2">CBS 207.34</strain>
    </source>
</reference>
<organism evidence="1 2">
    <name type="scientific">Glonium stellatum</name>
    <dbReference type="NCBI Taxonomy" id="574774"/>
    <lineage>
        <taxon>Eukaryota</taxon>
        <taxon>Fungi</taxon>
        <taxon>Dikarya</taxon>
        <taxon>Ascomycota</taxon>
        <taxon>Pezizomycotina</taxon>
        <taxon>Dothideomycetes</taxon>
        <taxon>Pleosporomycetidae</taxon>
        <taxon>Gloniales</taxon>
        <taxon>Gloniaceae</taxon>
        <taxon>Glonium</taxon>
    </lineage>
</organism>
<dbReference type="EMBL" id="KV750104">
    <property type="protein sequence ID" value="OCL06265.1"/>
    <property type="molecule type" value="Genomic_DNA"/>
</dbReference>
<dbReference type="OrthoDB" id="5959761at2759"/>